<dbReference type="InterPro" id="IPR051184">
    <property type="entry name" value="Tyrosine-phos_adapter"/>
</dbReference>
<dbReference type="InterPro" id="IPR000008">
    <property type="entry name" value="C2_dom"/>
</dbReference>
<evidence type="ECO:0000259" key="8">
    <source>
        <dbReference type="PROSITE" id="PS50004"/>
    </source>
</evidence>
<proteinExistence type="predicted"/>
<dbReference type="Proteomes" id="UP001347796">
    <property type="component" value="Unassembled WGS sequence"/>
</dbReference>
<dbReference type="SMART" id="SM00252">
    <property type="entry name" value="SH2"/>
    <property type="match status" value="2"/>
</dbReference>
<dbReference type="PROSITE" id="PS50003">
    <property type="entry name" value="PH_DOMAIN"/>
    <property type="match status" value="1"/>
</dbReference>
<dbReference type="GO" id="GO:0007167">
    <property type="term" value="P:enzyme-linked receptor protein signaling pathway"/>
    <property type="evidence" value="ECO:0007669"/>
    <property type="project" value="TreeGrafter"/>
</dbReference>
<evidence type="ECO:0000259" key="6">
    <source>
        <dbReference type="PROSITE" id="PS50002"/>
    </source>
</evidence>
<organism evidence="9 10">
    <name type="scientific">Patella caerulea</name>
    <name type="common">Rayed Mediterranean limpet</name>
    <dbReference type="NCBI Taxonomy" id="87958"/>
    <lineage>
        <taxon>Eukaryota</taxon>
        <taxon>Metazoa</taxon>
        <taxon>Spiralia</taxon>
        <taxon>Lophotrochozoa</taxon>
        <taxon>Mollusca</taxon>
        <taxon>Gastropoda</taxon>
        <taxon>Patellogastropoda</taxon>
        <taxon>Patelloidea</taxon>
        <taxon>Patellidae</taxon>
        <taxon>Patella</taxon>
    </lineage>
</organism>
<feature type="domain" description="SH2" evidence="5">
    <location>
        <begin position="48"/>
        <end position="139"/>
    </location>
</feature>
<evidence type="ECO:0000256" key="4">
    <source>
        <dbReference type="PROSITE-ProRule" id="PRU00192"/>
    </source>
</evidence>
<dbReference type="PANTHER" id="PTHR19969">
    <property type="entry name" value="SH2-SH3 ADAPTOR PROTEIN-RELATED"/>
    <property type="match status" value="1"/>
</dbReference>
<dbReference type="GO" id="GO:0035591">
    <property type="term" value="F:signaling adaptor activity"/>
    <property type="evidence" value="ECO:0007669"/>
    <property type="project" value="TreeGrafter"/>
</dbReference>
<dbReference type="InterPro" id="IPR011993">
    <property type="entry name" value="PH-like_dom_sf"/>
</dbReference>
<dbReference type="Gene3D" id="2.30.30.40">
    <property type="entry name" value="SH3 Domains"/>
    <property type="match status" value="1"/>
</dbReference>
<dbReference type="PROSITE" id="PS50001">
    <property type="entry name" value="SH2"/>
    <property type="match status" value="2"/>
</dbReference>
<dbReference type="InterPro" id="IPR001452">
    <property type="entry name" value="SH3_domain"/>
</dbReference>
<reference evidence="9 10" key="1">
    <citation type="submission" date="2024-01" db="EMBL/GenBank/DDBJ databases">
        <title>The genome of the rayed Mediterranean limpet Patella caerulea (Linnaeus, 1758).</title>
        <authorList>
            <person name="Anh-Thu Weber A."/>
            <person name="Halstead-Nussloch G."/>
        </authorList>
    </citation>
    <scope>NUCLEOTIDE SEQUENCE [LARGE SCALE GENOMIC DNA]</scope>
    <source>
        <strain evidence="9">AATW-2023a</strain>
        <tissue evidence="9">Whole specimen</tissue>
    </source>
</reference>
<dbReference type="Pfam" id="PF00017">
    <property type="entry name" value="SH2"/>
    <property type="match status" value="2"/>
</dbReference>
<dbReference type="SMART" id="SM00233">
    <property type="entry name" value="PH"/>
    <property type="match status" value="1"/>
</dbReference>
<dbReference type="SUPFAM" id="SSF55550">
    <property type="entry name" value="SH2 domain"/>
    <property type="match status" value="2"/>
</dbReference>
<keyword evidence="1 4" id="KW-0728">SH3 domain</keyword>
<protein>
    <submittedName>
        <fullName evidence="9">Uncharacterized protein</fullName>
    </submittedName>
</protein>
<evidence type="ECO:0000256" key="1">
    <source>
        <dbReference type="ARBA" id="ARBA00022443"/>
    </source>
</evidence>
<feature type="domain" description="PH" evidence="7">
    <location>
        <begin position="337"/>
        <end position="441"/>
    </location>
</feature>
<dbReference type="GO" id="GO:0005737">
    <property type="term" value="C:cytoplasm"/>
    <property type="evidence" value="ECO:0007669"/>
    <property type="project" value="TreeGrafter"/>
</dbReference>
<dbReference type="PRINTS" id="PR00401">
    <property type="entry name" value="SH2DOMAIN"/>
</dbReference>
<feature type="domain" description="SH2" evidence="5">
    <location>
        <begin position="217"/>
        <end position="305"/>
    </location>
</feature>
<comment type="caution">
    <text evidence="9">The sequence shown here is derived from an EMBL/GenBank/DDBJ whole genome shotgun (WGS) entry which is preliminary data.</text>
</comment>
<accession>A0AAN8JRG7</accession>
<dbReference type="SUPFAM" id="SSF50729">
    <property type="entry name" value="PH domain-like"/>
    <property type="match status" value="1"/>
</dbReference>
<dbReference type="AlphaFoldDB" id="A0AAN8JRG7"/>
<dbReference type="PROSITE" id="PS50004">
    <property type="entry name" value="C2"/>
    <property type="match status" value="1"/>
</dbReference>
<dbReference type="InterPro" id="IPR035892">
    <property type="entry name" value="C2_domain_sf"/>
</dbReference>
<dbReference type="EMBL" id="JAZGQO010000008">
    <property type="protein sequence ID" value="KAK6178718.1"/>
    <property type="molecule type" value="Genomic_DNA"/>
</dbReference>
<dbReference type="SMART" id="SM00326">
    <property type="entry name" value="SH3"/>
    <property type="match status" value="1"/>
</dbReference>
<evidence type="ECO:0000313" key="9">
    <source>
        <dbReference type="EMBL" id="KAK6178718.1"/>
    </source>
</evidence>
<dbReference type="InterPro" id="IPR036860">
    <property type="entry name" value="SH2_dom_sf"/>
</dbReference>
<dbReference type="Gene3D" id="3.30.505.10">
    <property type="entry name" value="SH2 domain"/>
    <property type="match status" value="2"/>
</dbReference>
<evidence type="ECO:0000259" key="5">
    <source>
        <dbReference type="PROSITE" id="PS50001"/>
    </source>
</evidence>
<evidence type="ECO:0000313" key="10">
    <source>
        <dbReference type="Proteomes" id="UP001347796"/>
    </source>
</evidence>
<evidence type="ECO:0000256" key="3">
    <source>
        <dbReference type="PROSITE-ProRule" id="PRU00191"/>
    </source>
</evidence>
<dbReference type="InterPro" id="IPR000980">
    <property type="entry name" value="SH2"/>
</dbReference>
<dbReference type="SMART" id="SM00239">
    <property type="entry name" value="C2"/>
    <property type="match status" value="1"/>
</dbReference>
<dbReference type="EMBL" id="JAZGQO010000008">
    <property type="protein sequence ID" value="KAK6178719.1"/>
    <property type="molecule type" value="Genomic_DNA"/>
</dbReference>
<dbReference type="InterPro" id="IPR036028">
    <property type="entry name" value="SH3-like_dom_sf"/>
</dbReference>
<dbReference type="PROSITE" id="PS50002">
    <property type="entry name" value="SH3"/>
    <property type="match status" value="1"/>
</dbReference>
<dbReference type="GO" id="GO:0016477">
    <property type="term" value="P:cell migration"/>
    <property type="evidence" value="ECO:0007669"/>
    <property type="project" value="TreeGrafter"/>
</dbReference>
<dbReference type="PANTHER" id="PTHR19969:SF19">
    <property type="entry name" value="SH2 DOMAIN-CONTAINING PROTEIN"/>
    <property type="match status" value="1"/>
</dbReference>
<dbReference type="Gene3D" id="2.30.29.30">
    <property type="entry name" value="Pleckstrin-homology domain (PH domain)/Phosphotyrosine-binding domain (PTB)"/>
    <property type="match status" value="1"/>
</dbReference>
<dbReference type="InterPro" id="IPR001849">
    <property type="entry name" value="PH_domain"/>
</dbReference>
<dbReference type="Gene3D" id="2.60.40.150">
    <property type="entry name" value="C2 domain"/>
    <property type="match status" value="1"/>
</dbReference>
<gene>
    <name evidence="9" type="ORF">SNE40_011238</name>
</gene>
<keyword evidence="10" id="KW-1185">Reference proteome</keyword>
<feature type="domain" description="C2" evidence="8">
    <location>
        <begin position="432"/>
        <end position="549"/>
    </location>
</feature>
<evidence type="ECO:0000256" key="2">
    <source>
        <dbReference type="ARBA" id="ARBA00022999"/>
    </source>
</evidence>
<dbReference type="SUPFAM" id="SSF50044">
    <property type="entry name" value="SH3-domain"/>
    <property type="match status" value="1"/>
</dbReference>
<dbReference type="Pfam" id="PF00169">
    <property type="entry name" value="PH"/>
    <property type="match status" value="1"/>
</dbReference>
<dbReference type="Pfam" id="PF00018">
    <property type="entry name" value="SH3_1"/>
    <property type="match status" value="1"/>
</dbReference>
<feature type="domain" description="SH3" evidence="6">
    <location>
        <begin position="146"/>
        <end position="207"/>
    </location>
</feature>
<keyword evidence="2 3" id="KW-0727">SH2 domain</keyword>
<name>A0AAN8JRG7_PATCE</name>
<dbReference type="GO" id="GO:0030971">
    <property type="term" value="F:receptor tyrosine kinase binding"/>
    <property type="evidence" value="ECO:0007669"/>
    <property type="project" value="TreeGrafter"/>
</dbReference>
<evidence type="ECO:0000259" key="7">
    <source>
        <dbReference type="PROSITE" id="PS50003"/>
    </source>
</evidence>
<dbReference type="SUPFAM" id="SSF49562">
    <property type="entry name" value="C2 domain (Calcium/lipid-binding domain, CaLB)"/>
    <property type="match status" value="1"/>
</dbReference>
<sequence>MADKNTARQTSLEESLCVDGYEEVETQTVEKECPEAQLELNAPAQKLWYHGRLDRQTAEERLLNNNEEGNYLIRESESKPGSFVLSYHGTNHLISHFRIISLCGNYYIGGRQFDSLSDLIGYYTAWSCLLKGEQLKYPVPPPQPVDDRRKVVALLSYRQLPDTDEISFEKGDLFVVCNELKDGWLWVTSLTGQSGLVPAALMENLDSSIDPVEALPYFHGNITKEIAVQRLQRAGEGSFLVRPSDNSPGDYVLFFLCDKEVLRYRIQNKTSFLWLGGRCFQSLQAIVERYTKEEIVDGYKLITPVHRNTLSSQQTNDIYASIPQSSGPNLLSSLDESQSLKGYLSKRSERTKRWKSMYFILNGTESHLLYFENEKRSKPKGLVEFNYSSLYPVHDSFFERPNCFQLVSEYNNNNNVQICYLCAENGDSAQKWYQELKNHCENTRKQKSVLKKFCSLTIKIIDAQRLQTKLFHHPYCCVSLDNVKVCRTQVSEDKQVFWGEEFLLDDIPTTTEKFSITVCNKGKRNSTDIAHVTVNLSELENTDMIEQKYMLQPCNSTYKGDLGTLRVKASYSQEIIMPQEEYTSLKEVVTFYL</sequence>
<dbReference type="Pfam" id="PF00168">
    <property type="entry name" value="C2"/>
    <property type="match status" value="1"/>
</dbReference>